<accession>A0A5N6R208</accession>
<keyword evidence="1" id="KW-0812">Transmembrane</keyword>
<proteinExistence type="predicted"/>
<dbReference type="AlphaFoldDB" id="A0A5N6R208"/>
<organism evidence="2 3">
    <name type="scientific">Carpinus fangiana</name>
    <dbReference type="NCBI Taxonomy" id="176857"/>
    <lineage>
        <taxon>Eukaryota</taxon>
        <taxon>Viridiplantae</taxon>
        <taxon>Streptophyta</taxon>
        <taxon>Embryophyta</taxon>
        <taxon>Tracheophyta</taxon>
        <taxon>Spermatophyta</taxon>
        <taxon>Magnoliopsida</taxon>
        <taxon>eudicotyledons</taxon>
        <taxon>Gunneridae</taxon>
        <taxon>Pentapetalae</taxon>
        <taxon>rosids</taxon>
        <taxon>fabids</taxon>
        <taxon>Fagales</taxon>
        <taxon>Betulaceae</taxon>
        <taxon>Carpinus</taxon>
    </lineage>
</organism>
<dbReference type="Proteomes" id="UP000327013">
    <property type="component" value="Chromosome 3"/>
</dbReference>
<reference evidence="2 3" key="1">
    <citation type="submission" date="2019-06" db="EMBL/GenBank/DDBJ databases">
        <title>A chromosomal-level reference genome of Carpinus fangiana (Coryloideae, Betulaceae).</title>
        <authorList>
            <person name="Yang X."/>
            <person name="Wang Z."/>
            <person name="Zhang L."/>
            <person name="Hao G."/>
            <person name="Liu J."/>
            <person name="Yang Y."/>
        </authorList>
    </citation>
    <scope>NUCLEOTIDE SEQUENCE [LARGE SCALE GENOMIC DNA]</scope>
    <source>
        <strain evidence="2">Cfa_2016G</strain>
        <tissue evidence="2">Leaf</tissue>
    </source>
</reference>
<keyword evidence="1" id="KW-1133">Transmembrane helix</keyword>
<dbReference type="EMBL" id="CM017323">
    <property type="protein sequence ID" value="KAE8022835.1"/>
    <property type="molecule type" value="Genomic_DNA"/>
</dbReference>
<name>A0A5N6R208_9ROSI</name>
<sequence>MIRWGGVYIYIYIYIYGASMQYGYLFIAAVQPRTSPPAPPARCLAPARRLAPATAHPSIQIQPSPSARNGSSWRNGPMLLGGWFAGEAGSPAWLDRWVTARLGGEASGEAWAGLGRARRR</sequence>
<gene>
    <name evidence="2" type="ORF">FH972_008604</name>
</gene>
<keyword evidence="1" id="KW-0472">Membrane</keyword>
<evidence type="ECO:0000313" key="3">
    <source>
        <dbReference type="Proteomes" id="UP000327013"/>
    </source>
</evidence>
<keyword evidence="3" id="KW-1185">Reference proteome</keyword>
<evidence type="ECO:0000313" key="2">
    <source>
        <dbReference type="EMBL" id="KAE8022835.1"/>
    </source>
</evidence>
<protein>
    <submittedName>
        <fullName evidence="2">Uncharacterized protein</fullName>
    </submittedName>
</protein>
<evidence type="ECO:0000256" key="1">
    <source>
        <dbReference type="SAM" id="Phobius"/>
    </source>
</evidence>
<feature type="transmembrane region" description="Helical" evidence="1">
    <location>
        <begin position="7"/>
        <end position="27"/>
    </location>
</feature>